<proteinExistence type="inferred from homology"/>
<dbReference type="EMBL" id="JAODUO010000091">
    <property type="protein sequence ID" value="KAK2190002.1"/>
    <property type="molecule type" value="Genomic_DNA"/>
</dbReference>
<name>A0AAD9UI24_RIDPI</name>
<dbReference type="GO" id="GO:0071230">
    <property type="term" value="P:cellular response to amino acid stimulus"/>
    <property type="evidence" value="ECO:0007669"/>
    <property type="project" value="TreeGrafter"/>
</dbReference>
<evidence type="ECO:0000313" key="2">
    <source>
        <dbReference type="EMBL" id="KAK2190002.1"/>
    </source>
</evidence>
<dbReference type="InterPro" id="IPR015019">
    <property type="entry name" value="LAMTOR3"/>
</dbReference>
<keyword evidence="3" id="KW-1185">Reference proteome</keyword>
<dbReference type="Gene3D" id="3.30.450.30">
    <property type="entry name" value="Dynein light chain 2a, cytoplasmic"/>
    <property type="match status" value="1"/>
</dbReference>
<dbReference type="PANTHER" id="PTHR13378:SF1">
    <property type="entry name" value="RAGULATOR COMPLEX PROTEIN LAMTOR3"/>
    <property type="match status" value="1"/>
</dbReference>
<dbReference type="Pfam" id="PF08923">
    <property type="entry name" value="MAPKK1_Int"/>
    <property type="match status" value="1"/>
</dbReference>
<organism evidence="2 3">
    <name type="scientific">Ridgeia piscesae</name>
    <name type="common">Tubeworm</name>
    <dbReference type="NCBI Taxonomy" id="27915"/>
    <lineage>
        <taxon>Eukaryota</taxon>
        <taxon>Metazoa</taxon>
        <taxon>Spiralia</taxon>
        <taxon>Lophotrochozoa</taxon>
        <taxon>Annelida</taxon>
        <taxon>Polychaeta</taxon>
        <taxon>Sedentaria</taxon>
        <taxon>Canalipalpata</taxon>
        <taxon>Sabellida</taxon>
        <taxon>Siboglinidae</taxon>
        <taxon>Ridgeia</taxon>
    </lineage>
</organism>
<accession>A0AAD9UI24</accession>
<dbReference type="AlphaFoldDB" id="A0AAD9UI24"/>
<protein>
    <submittedName>
        <fullName evidence="2">Uncharacterized protein</fullName>
    </submittedName>
</protein>
<comment type="similarity">
    <text evidence="1">Belongs to the LAMTOR3 family.</text>
</comment>
<dbReference type="Proteomes" id="UP001209878">
    <property type="component" value="Unassembled WGS sequence"/>
</dbReference>
<comment type="caution">
    <text evidence="2">The sequence shown here is derived from an EMBL/GenBank/DDBJ whole genome shotgun (WGS) entry which is preliminary data.</text>
</comment>
<evidence type="ECO:0000256" key="1">
    <source>
        <dbReference type="ARBA" id="ARBA00005356"/>
    </source>
</evidence>
<reference evidence="2" key="1">
    <citation type="journal article" date="2023" name="Mol. Biol. Evol.">
        <title>Third-Generation Sequencing Reveals the Adaptive Role of the Epigenome in Three Deep-Sea Polychaetes.</title>
        <authorList>
            <person name="Perez M."/>
            <person name="Aroh O."/>
            <person name="Sun Y."/>
            <person name="Lan Y."/>
            <person name="Juniper S.K."/>
            <person name="Young C.R."/>
            <person name="Angers B."/>
            <person name="Qian P.Y."/>
        </authorList>
    </citation>
    <scope>NUCLEOTIDE SEQUENCE</scope>
    <source>
        <strain evidence="2">R07B-5</strain>
    </source>
</reference>
<dbReference type="PANTHER" id="PTHR13378">
    <property type="entry name" value="REGULATOR COMPLEX PROTEIN LAMTOR3"/>
    <property type="match status" value="1"/>
</dbReference>
<evidence type="ECO:0000313" key="3">
    <source>
        <dbReference type="Proteomes" id="UP001209878"/>
    </source>
</evidence>
<dbReference type="GO" id="GO:0071986">
    <property type="term" value="C:Ragulator complex"/>
    <property type="evidence" value="ECO:0007669"/>
    <property type="project" value="TreeGrafter"/>
</dbReference>
<dbReference type="SMART" id="SM01278">
    <property type="entry name" value="MAPKK1_Int"/>
    <property type="match status" value="1"/>
</dbReference>
<dbReference type="GO" id="GO:0032008">
    <property type="term" value="P:positive regulation of TOR signaling"/>
    <property type="evidence" value="ECO:0007669"/>
    <property type="project" value="TreeGrafter"/>
</dbReference>
<dbReference type="SUPFAM" id="SSF103196">
    <property type="entry name" value="Roadblock/LC7 domain"/>
    <property type="match status" value="1"/>
</dbReference>
<gene>
    <name evidence="2" type="ORF">NP493_89g02047</name>
</gene>
<sequence length="81" mass="8926">MVEDLRRQFSDLINMVDGLHAIVVTDREGVPVLKVADEKATPVTALRLKFLSTSGTTLDQASKLGLSTNRTIVSMYSNYQV</sequence>